<dbReference type="Gene3D" id="3.40.190.10">
    <property type="entry name" value="Periplasmic binding protein-like II"/>
    <property type="match status" value="1"/>
</dbReference>
<organism evidence="3 4">
    <name type="scientific">Catellatospora bangladeshensis</name>
    <dbReference type="NCBI Taxonomy" id="310355"/>
    <lineage>
        <taxon>Bacteria</taxon>
        <taxon>Bacillati</taxon>
        <taxon>Actinomycetota</taxon>
        <taxon>Actinomycetes</taxon>
        <taxon>Micromonosporales</taxon>
        <taxon>Micromonosporaceae</taxon>
        <taxon>Catellatospora</taxon>
    </lineage>
</organism>
<dbReference type="Gene3D" id="3.10.105.10">
    <property type="entry name" value="Dipeptide-binding Protein, Domain 3"/>
    <property type="match status" value="1"/>
</dbReference>
<dbReference type="SUPFAM" id="SSF53850">
    <property type="entry name" value="Periplasmic binding protein-like II"/>
    <property type="match status" value="1"/>
</dbReference>
<name>A0A8J3JAQ1_9ACTN</name>
<proteinExistence type="predicted"/>
<comment type="caution">
    <text evidence="3">The sequence shown here is derived from an EMBL/GenBank/DDBJ whole genome shotgun (WGS) entry which is preliminary data.</text>
</comment>
<feature type="signal peptide" evidence="1">
    <location>
        <begin position="1"/>
        <end position="22"/>
    </location>
</feature>
<dbReference type="Pfam" id="PF00496">
    <property type="entry name" value="SBP_bac_5"/>
    <property type="match status" value="1"/>
</dbReference>
<dbReference type="Proteomes" id="UP000601223">
    <property type="component" value="Unassembled WGS sequence"/>
</dbReference>
<feature type="domain" description="Solute-binding protein family 5" evidence="2">
    <location>
        <begin position="88"/>
        <end position="462"/>
    </location>
</feature>
<evidence type="ECO:0000256" key="1">
    <source>
        <dbReference type="SAM" id="SignalP"/>
    </source>
</evidence>
<dbReference type="GO" id="GO:0042597">
    <property type="term" value="C:periplasmic space"/>
    <property type="evidence" value="ECO:0007669"/>
    <property type="project" value="UniProtKB-ARBA"/>
</dbReference>
<evidence type="ECO:0000313" key="3">
    <source>
        <dbReference type="EMBL" id="GIF79244.1"/>
    </source>
</evidence>
<dbReference type="CDD" id="cd00995">
    <property type="entry name" value="PBP2_NikA_DppA_OppA_like"/>
    <property type="match status" value="1"/>
</dbReference>
<dbReference type="Gene3D" id="3.90.76.10">
    <property type="entry name" value="Dipeptide-binding Protein, Domain 1"/>
    <property type="match status" value="1"/>
</dbReference>
<dbReference type="RefSeq" id="WP_203741489.1">
    <property type="nucleotide sequence ID" value="NZ_BONF01000005.1"/>
</dbReference>
<keyword evidence="1" id="KW-0732">Signal</keyword>
<dbReference type="GO" id="GO:0015833">
    <property type="term" value="P:peptide transport"/>
    <property type="evidence" value="ECO:0007669"/>
    <property type="project" value="TreeGrafter"/>
</dbReference>
<dbReference type="PANTHER" id="PTHR30290">
    <property type="entry name" value="PERIPLASMIC BINDING COMPONENT OF ABC TRANSPORTER"/>
    <property type="match status" value="1"/>
</dbReference>
<reference evidence="3 4" key="1">
    <citation type="submission" date="2021-01" db="EMBL/GenBank/DDBJ databases">
        <title>Whole genome shotgun sequence of Catellatospora bangladeshensis NBRC 107357.</title>
        <authorList>
            <person name="Komaki H."/>
            <person name="Tamura T."/>
        </authorList>
    </citation>
    <scope>NUCLEOTIDE SEQUENCE [LARGE SCALE GENOMIC DNA]</scope>
    <source>
        <strain evidence="3 4">NBRC 107357</strain>
    </source>
</reference>
<evidence type="ECO:0000313" key="4">
    <source>
        <dbReference type="Proteomes" id="UP000601223"/>
    </source>
</evidence>
<dbReference type="InterPro" id="IPR000914">
    <property type="entry name" value="SBP_5_dom"/>
</dbReference>
<evidence type="ECO:0000259" key="2">
    <source>
        <dbReference type="Pfam" id="PF00496"/>
    </source>
</evidence>
<accession>A0A8J3JAQ1</accession>
<dbReference type="EMBL" id="BONF01000005">
    <property type="protein sequence ID" value="GIF79244.1"/>
    <property type="molecule type" value="Genomic_DNA"/>
</dbReference>
<dbReference type="GO" id="GO:1904680">
    <property type="term" value="F:peptide transmembrane transporter activity"/>
    <property type="evidence" value="ECO:0007669"/>
    <property type="project" value="TreeGrafter"/>
</dbReference>
<dbReference type="InterPro" id="IPR030678">
    <property type="entry name" value="Peptide/Ni-bd"/>
</dbReference>
<feature type="chain" id="PRO_5039139641" evidence="1">
    <location>
        <begin position="23"/>
        <end position="541"/>
    </location>
</feature>
<sequence>MQVRRLAAWAALPLAVTLGLTACGKSGGDSGSANQNGVVSIGISEPQFLSPANTSETGGSQVLSALFAPLVDFDEANKPFEVAAQEITTTDNKTWTVKLKDGWTFHNGEPVTADSYINAWNYAAYGPNAAKNNYFFDKIEGFKALNPADAATKPETSTLTGLKKVDDKTFTVTLSAPFSEFKALLGYTAFYPLPKAAWESDTAAPLVLKKDFQEAPIGNGPFKIKGTWQHDSQVEVEKYDAFAGTKPHIGGALFKIYQNSDAEYADLLANNLDVVKQIPTESLSTVQGDLGDRFQQSPSSSFTFLAFPTFDPRFKDVDVRKAISMAIDREEIANKIFQGSQKAAYSFTSPVVAGYRDKTCGTACEFNPTEAKSLYEKSKGPKELNISYNADGPHKQWVEATCNQLKTNLGVECVATPEPKFADLLTKVEKKEDVGMFRLGWAFDYPSMENYLGPLYSTGGSSNYYGYSNPEFDSLVKAGTEAPTTDEAIKKYQEAEDILAKDLPVLPLRFGQNVFGHSTKVKNVAIDLFTRVDLNKIESVG</sequence>
<dbReference type="GO" id="GO:0043190">
    <property type="term" value="C:ATP-binding cassette (ABC) transporter complex"/>
    <property type="evidence" value="ECO:0007669"/>
    <property type="project" value="InterPro"/>
</dbReference>
<dbReference type="AlphaFoldDB" id="A0A8J3JAQ1"/>
<gene>
    <name evidence="3" type="ORF">Cba03nite_05930</name>
</gene>
<keyword evidence="4" id="KW-1185">Reference proteome</keyword>
<protein>
    <submittedName>
        <fullName evidence="3">Peptide ABC transporter substrate-binding protein</fullName>
    </submittedName>
</protein>
<dbReference type="PIRSF" id="PIRSF002741">
    <property type="entry name" value="MppA"/>
    <property type="match status" value="1"/>
</dbReference>
<dbReference type="PROSITE" id="PS51257">
    <property type="entry name" value="PROKAR_LIPOPROTEIN"/>
    <property type="match status" value="1"/>
</dbReference>
<dbReference type="PANTHER" id="PTHR30290:SF83">
    <property type="entry name" value="ABC TRANSPORTER SUBSTRATE-BINDING PROTEIN"/>
    <property type="match status" value="1"/>
</dbReference>
<dbReference type="InterPro" id="IPR039424">
    <property type="entry name" value="SBP_5"/>
</dbReference>